<keyword evidence="2" id="KW-0444">Lipid biosynthesis</keyword>
<dbReference type="SMART" id="SM01207">
    <property type="entry name" value="G3P_acyltransf"/>
    <property type="match status" value="1"/>
</dbReference>
<dbReference type="Gene3D" id="3.50.30.10">
    <property type="entry name" value="Phosphohistidine domain"/>
    <property type="match status" value="1"/>
</dbReference>
<proteinExistence type="predicted"/>
<dbReference type="Pfam" id="PF01326">
    <property type="entry name" value="PPDK_N"/>
    <property type="match status" value="1"/>
</dbReference>
<evidence type="ECO:0000256" key="3">
    <source>
        <dbReference type="ARBA" id="ARBA00022679"/>
    </source>
</evidence>
<evidence type="ECO:0000256" key="10">
    <source>
        <dbReference type="SAM" id="Phobius"/>
    </source>
</evidence>
<gene>
    <name evidence="13" type="ORF">DP116_10950</name>
</gene>
<dbReference type="Pfam" id="PF00391">
    <property type="entry name" value="PEP-utilizers"/>
    <property type="match status" value="1"/>
</dbReference>
<keyword evidence="14" id="KW-1185">Reference proteome</keyword>
<evidence type="ECO:0000256" key="5">
    <source>
        <dbReference type="ARBA" id="ARBA00022989"/>
    </source>
</evidence>
<evidence type="ECO:0000259" key="12">
    <source>
        <dbReference type="Pfam" id="PF01326"/>
    </source>
</evidence>
<evidence type="ECO:0000259" key="11">
    <source>
        <dbReference type="Pfam" id="PF00391"/>
    </source>
</evidence>
<sequence length="990" mass="109852">MLELWGIVVVFIVCPLLGALPIIAWLTQATTGRQLAQIGTGNISVSSAFYHGGTLVGILAVFSEAIKGIAAVLLARIFFGEGSAWELIALIGLVLGRFLAGKGAGTTNAVWGFSVHDPLAAIFVLLLASVSFTVVRSRQLAKFGILVLFPAIVALLHPEAPARILAAAALAGLLGWIYKQIPDDLNLPVEDAQSDSQAAFKFFRGNQSILTLDDELEAAFVGQKAARLAEVKRWGYPVPKGWIIGPYQNPEPLIEMLQPSDLLPFVVRSSAIGEDTELASAAGQYETVLNVTSKQELRDAIARCRASYNSERAIQYRRDRTVTKPVVSKQDSPFQKNAAKSQTDFGQNTGERAAFDAMAVLIQQQVQGVYSGVAFTRDPITKQGDAIIIEALPGNATGVVSGRVTPEQYRAYVVETDNFTSIQLEGEGNVPPILIKQVAYLSRHLEERYHGIPQDIEWTYDGQTLWTLQTRPITTLLPIWTRKIAAEVIPGLIHPLTWSINRPLTCGVWGEIFALVLGERSVGLDFNQTATLHYSISYFNATLIGEIFRRMGLPPESLEFLTRGAKMSQPPIESTLRNFPGLVRLLLREFSLTLDFNRDNRKRFVPALSQLAKEPVENFDPARLLARINFILELLRRATYYSILAPLSAALRQAIFRVKDGDLDNSRTPEVAALRAIQDLAINARQILPEFNPDKVFEQLRRTPGGQEIVNKFDKLLECYGYLSEVGTDIAVPTWKEESEAVKQLFVQFMQTNEPLKHQKCRRKKKRGFVQKRVHLKGRVTEVYSRLLAELRWCFVALEQVWLKSGLLKQPGDIFFLEFEEVRRLAESFEPAFIQQLQGLVQLRRTQFAQDNQRNPVPLLVYGNNPPPFSLQTAIPSPNRVLQGIPASPGQAEGRIKVLRNLQSVADIDRDVILVVPYTDSGWAPLLVRAGGLIAEAGGRLSHGAIIAREYGIPAIMDVTNAMSLLQDGQKVRIDGYRGIVEISDDLRLQ</sequence>
<evidence type="ECO:0000256" key="7">
    <source>
        <dbReference type="ARBA" id="ARBA00023136"/>
    </source>
</evidence>
<evidence type="ECO:0000256" key="1">
    <source>
        <dbReference type="ARBA" id="ARBA00022475"/>
    </source>
</evidence>
<keyword evidence="9" id="KW-1208">Phospholipid metabolism</keyword>
<comment type="caution">
    <text evidence="13">The sequence shown here is derived from an EMBL/GenBank/DDBJ whole genome shotgun (WGS) entry which is preliminary data.</text>
</comment>
<feature type="transmembrane region" description="Helical" evidence="10">
    <location>
        <begin position="7"/>
        <end position="28"/>
    </location>
</feature>
<accession>A0ABX1P8G4</accession>
<evidence type="ECO:0000256" key="9">
    <source>
        <dbReference type="ARBA" id="ARBA00023264"/>
    </source>
</evidence>
<dbReference type="InterPro" id="IPR013815">
    <property type="entry name" value="ATP_grasp_subdomain_1"/>
</dbReference>
<feature type="domain" description="PEP-utilising enzyme mobile" evidence="11">
    <location>
        <begin position="909"/>
        <end position="979"/>
    </location>
</feature>
<dbReference type="Gene3D" id="3.30.470.20">
    <property type="entry name" value="ATP-grasp fold, B domain"/>
    <property type="match status" value="2"/>
</dbReference>
<dbReference type="PANTHER" id="PTHR43615:SF1">
    <property type="entry name" value="PPDK_N DOMAIN-CONTAINING PROTEIN"/>
    <property type="match status" value="1"/>
</dbReference>
<dbReference type="InterPro" id="IPR003811">
    <property type="entry name" value="G3P_acylTferase_PlsY"/>
</dbReference>
<dbReference type="PANTHER" id="PTHR43615">
    <property type="entry name" value="PHOSPHOENOLPYRUVATE SYNTHASE-RELATED"/>
    <property type="match status" value="1"/>
</dbReference>
<dbReference type="Pfam" id="PF02660">
    <property type="entry name" value="G3P_acyltransf"/>
    <property type="match status" value="1"/>
</dbReference>
<keyword evidence="5 10" id="KW-1133">Transmembrane helix</keyword>
<evidence type="ECO:0000256" key="6">
    <source>
        <dbReference type="ARBA" id="ARBA00023098"/>
    </source>
</evidence>
<dbReference type="InterPro" id="IPR002192">
    <property type="entry name" value="PPDK_AMP/ATP-bd"/>
</dbReference>
<feature type="domain" description="Pyruvate phosphate dikinase AMP/ATP-binding" evidence="12">
    <location>
        <begin position="261"/>
        <end position="476"/>
    </location>
</feature>
<dbReference type="Gene3D" id="3.30.1490.20">
    <property type="entry name" value="ATP-grasp fold, A domain"/>
    <property type="match status" value="1"/>
</dbReference>
<dbReference type="SUPFAM" id="SSF56059">
    <property type="entry name" value="Glutathione synthetase ATP-binding domain-like"/>
    <property type="match status" value="2"/>
</dbReference>
<dbReference type="EMBL" id="QMEB01000067">
    <property type="protein sequence ID" value="NMG19951.1"/>
    <property type="molecule type" value="Genomic_DNA"/>
</dbReference>
<evidence type="ECO:0000256" key="2">
    <source>
        <dbReference type="ARBA" id="ARBA00022516"/>
    </source>
</evidence>
<protein>
    <submittedName>
        <fullName evidence="13">Pyruvate phosphate dikinase PEP/pyruvate-binding protein</fullName>
    </submittedName>
</protein>
<dbReference type="InterPro" id="IPR051549">
    <property type="entry name" value="PEP_Utilizing_Enz"/>
</dbReference>
<dbReference type="InterPro" id="IPR008279">
    <property type="entry name" value="PEP-util_enz_mobile_dom"/>
</dbReference>
<keyword evidence="7 10" id="KW-0472">Membrane</keyword>
<organism evidence="13 14">
    <name type="scientific">Brasilonema bromeliae SPC951</name>
    <dbReference type="NCBI Taxonomy" id="385972"/>
    <lineage>
        <taxon>Bacteria</taxon>
        <taxon>Bacillati</taxon>
        <taxon>Cyanobacteriota</taxon>
        <taxon>Cyanophyceae</taxon>
        <taxon>Nostocales</taxon>
        <taxon>Scytonemataceae</taxon>
        <taxon>Brasilonema</taxon>
        <taxon>Bromeliae group (in: Brasilonema)</taxon>
    </lineage>
</organism>
<evidence type="ECO:0000313" key="13">
    <source>
        <dbReference type="EMBL" id="NMG19951.1"/>
    </source>
</evidence>
<dbReference type="Proteomes" id="UP000718564">
    <property type="component" value="Unassembled WGS sequence"/>
</dbReference>
<evidence type="ECO:0000256" key="4">
    <source>
        <dbReference type="ARBA" id="ARBA00022692"/>
    </source>
</evidence>
<feature type="transmembrane region" description="Helical" evidence="10">
    <location>
        <begin position="48"/>
        <end position="66"/>
    </location>
</feature>
<dbReference type="RefSeq" id="WP_169155213.1">
    <property type="nucleotide sequence ID" value="NZ_CAWPJE010000040.1"/>
</dbReference>
<keyword evidence="4 10" id="KW-0812">Transmembrane</keyword>
<evidence type="ECO:0000256" key="8">
    <source>
        <dbReference type="ARBA" id="ARBA00023209"/>
    </source>
</evidence>
<keyword evidence="3" id="KW-0808">Transferase</keyword>
<keyword evidence="13" id="KW-0670">Pyruvate</keyword>
<name>A0ABX1P8G4_9CYAN</name>
<feature type="transmembrane region" description="Helical" evidence="10">
    <location>
        <begin position="119"/>
        <end position="135"/>
    </location>
</feature>
<feature type="transmembrane region" description="Helical" evidence="10">
    <location>
        <begin position="78"/>
        <end position="99"/>
    </location>
</feature>
<dbReference type="InterPro" id="IPR036637">
    <property type="entry name" value="Phosphohistidine_dom_sf"/>
</dbReference>
<keyword evidence="6" id="KW-0443">Lipid metabolism</keyword>
<reference evidence="13 14" key="1">
    <citation type="submission" date="2018-06" db="EMBL/GenBank/DDBJ databases">
        <title>Comparative genomics of Brasilonema spp. strains.</title>
        <authorList>
            <person name="Alvarenga D.O."/>
            <person name="Fiore M.F."/>
            <person name="Varani A.M."/>
        </authorList>
    </citation>
    <scope>NUCLEOTIDE SEQUENCE [LARGE SCALE GENOMIC DNA]</scope>
    <source>
        <strain evidence="13 14">SPC951</strain>
    </source>
</reference>
<evidence type="ECO:0000313" key="14">
    <source>
        <dbReference type="Proteomes" id="UP000718564"/>
    </source>
</evidence>
<keyword evidence="8" id="KW-0594">Phospholipid biosynthesis</keyword>
<dbReference type="SUPFAM" id="SSF52009">
    <property type="entry name" value="Phosphohistidine domain"/>
    <property type="match status" value="1"/>
</dbReference>
<keyword evidence="1" id="KW-1003">Cell membrane</keyword>